<reference evidence="2 3" key="1">
    <citation type="submission" date="2015-01" db="EMBL/GenBank/DDBJ databases">
        <title>The Genome Sequence of Ochroconis gallopava CBS43764.</title>
        <authorList>
            <consortium name="The Broad Institute Genomics Platform"/>
            <person name="Cuomo C."/>
            <person name="de Hoog S."/>
            <person name="Gorbushina A."/>
            <person name="Stielow B."/>
            <person name="Teixiera M."/>
            <person name="Abouelleil A."/>
            <person name="Chapman S.B."/>
            <person name="Priest M."/>
            <person name="Young S.K."/>
            <person name="Wortman J."/>
            <person name="Nusbaum C."/>
            <person name="Birren B."/>
        </authorList>
    </citation>
    <scope>NUCLEOTIDE SEQUENCE [LARGE SCALE GENOMIC DNA]</scope>
    <source>
        <strain evidence="2 3">CBS 43764</strain>
    </source>
</reference>
<dbReference type="AlphaFoldDB" id="A0A0D2A3R9"/>
<dbReference type="GeneID" id="27315339"/>
<accession>A0A0D2A3R9</accession>
<keyword evidence="1" id="KW-0812">Transmembrane</keyword>
<gene>
    <name evidence="2" type="ORF">PV09_07366</name>
</gene>
<proteinExistence type="predicted"/>
<dbReference type="PROSITE" id="PS51257">
    <property type="entry name" value="PROKAR_LIPOPROTEIN"/>
    <property type="match status" value="1"/>
</dbReference>
<dbReference type="InParanoid" id="A0A0D2A3R9"/>
<evidence type="ECO:0000313" key="3">
    <source>
        <dbReference type="Proteomes" id="UP000053259"/>
    </source>
</evidence>
<protein>
    <submittedName>
        <fullName evidence="2">Uncharacterized protein</fullName>
    </submittedName>
</protein>
<name>A0A0D2A3R9_9PEZI</name>
<dbReference type="RefSeq" id="XP_016210944.1">
    <property type="nucleotide sequence ID" value="XM_016361124.1"/>
</dbReference>
<dbReference type="VEuPathDB" id="FungiDB:PV09_07366"/>
<keyword evidence="1" id="KW-0472">Membrane</keyword>
<keyword evidence="1" id="KW-1133">Transmembrane helix</keyword>
<dbReference type="HOGENOM" id="CLU_2470784_0_0_1"/>
<dbReference type="EMBL" id="KN847557">
    <property type="protein sequence ID" value="KIW01075.1"/>
    <property type="molecule type" value="Genomic_DNA"/>
</dbReference>
<dbReference type="OrthoDB" id="6407410at2759"/>
<keyword evidence="3" id="KW-1185">Reference proteome</keyword>
<sequence length="88" mass="9596">MNRYNRLSWSTGFFVAIACIVAALGGIMMGLEGRKVKRVEGVPLKTYLVLDDAEAPQGSNLKIVDERDDLSAQTIKTEDIPKDPSLTG</sequence>
<feature type="transmembrane region" description="Helical" evidence="1">
    <location>
        <begin position="12"/>
        <end position="31"/>
    </location>
</feature>
<dbReference type="STRING" id="253628.A0A0D2A3R9"/>
<evidence type="ECO:0000313" key="2">
    <source>
        <dbReference type="EMBL" id="KIW01075.1"/>
    </source>
</evidence>
<dbReference type="Proteomes" id="UP000053259">
    <property type="component" value="Unassembled WGS sequence"/>
</dbReference>
<organism evidence="2 3">
    <name type="scientific">Verruconis gallopava</name>
    <dbReference type="NCBI Taxonomy" id="253628"/>
    <lineage>
        <taxon>Eukaryota</taxon>
        <taxon>Fungi</taxon>
        <taxon>Dikarya</taxon>
        <taxon>Ascomycota</taxon>
        <taxon>Pezizomycotina</taxon>
        <taxon>Dothideomycetes</taxon>
        <taxon>Pleosporomycetidae</taxon>
        <taxon>Venturiales</taxon>
        <taxon>Sympoventuriaceae</taxon>
        <taxon>Verruconis</taxon>
    </lineage>
</organism>
<evidence type="ECO:0000256" key="1">
    <source>
        <dbReference type="SAM" id="Phobius"/>
    </source>
</evidence>